<comment type="caution">
    <text evidence="4">The sequence shown here is derived from an EMBL/GenBank/DDBJ whole genome shotgun (WGS) entry which is preliminary data.</text>
</comment>
<dbReference type="CDD" id="cd12797">
    <property type="entry name" value="M23_peptidase"/>
    <property type="match status" value="1"/>
</dbReference>
<feature type="region of interest" description="Disordered" evidence="2">
    <location>
        <begin position="273"/>
        <end position="336"/>
    </location>
</feature>
<evidence type="ECO:0000256" key="1">
    <source>
        <dbReference type="ARBA" id="ARBA00022729"/>
    </source>
</evidence>
<feature type="compositionally biased region" description="Low complexity" evidence="2">
    <location>
        <begin position="288"/>
        <end position="310"/>
    </location>
</feature>
<feature type="compositionally biased region" description="Gly residues" evidence="2">
    <location>
        <begin position="275"/>
        <end position="287"/>
    </location>
</feature>
<dbReference type="OrthoDB" id="1099523at2"/>
<evidence type="ECO:0000313" key="4">
    <source>
        <dbReference type="EMBL" id="KAB1649971.1"/>
    </source>
</evidence>
<evidence type="ECO:0000259" key="3">
    <source>
        <dbReference type="Pfam" id="PF01551"/>
    </source>
</evidence>
<dbReference type="Gene3D" id="2.70.70.10">
    <property type="entry name" value="Glucose Permease (Domain IIA)"/>
    <property type="match status" value="1"/>
</dbReference>
<dbReference type="InterPro" id="IPR011055">
    <property type="entry name" value="Dup_hybrid_motif"/>
</dbReference>
<dbReference type="SUPFAM" id="SSF51261">
    <property type="entry name" value="Duplicated hybrid motif"/>
    <property type="match status" value="1"/>
</dbReference>
<proteinExistence type="predicted"/>
<name>A0A6H9WQJ1_9MICO</name>
<feature type="compositionally biased region" description="Low complexity" evidence="2">
    <location>
        <begin position="327"/>
        <end position="336"/>
    </location>
</feature>
<dbReference type="Pfam" id="PF01551">
    <property type="entry name" value="Peptidase_M23"/>
    <property type="match status" value="1"/>
</dbReference>
<dbReference type="InterPro" id="IPR050570">
    <property type="entry name" value="Cell_wall_metabolism_enzyme"/>
</dbReference>
<feature type="domain" description="M23ase beta-sheet core" evidence="3">
    <location>
        <begin position="112"/>
        <end position="213"/>
    </location>
</feature>
<keyword evidence="5" id="KW-1185">Reference proteome</keyword>
<dbReference type="InterPro" id="IPR016047">
    <property type="entry name" value="M23ase_b-sheet_dom"/>
</dbReference>
<dbReference type="EMBL" id="WBJY01000001">
    <property type="protein sequence ID" value="KAB1649971.1"/>
    <property type="molecule type" value="Genomic_DNA"/>
</dbReference>
<keyword evidence="1" id="KW-0732">Signal</keyword>
<sequence length="336" mass="33064">MPPCTPRALGRKASGLVTDHRSTSVPFAFAGRPVVRRATVVTLAAGVLAAAATCLPAPAQASTGSAPGGAATRTTTDGALDYLVQWPLETGDATLTSGFGWRVSPCAGCSSNHRGLDFAAPTGTPIGAIADGVVTEAMYTDGGGLGLHVVVEHEIDGHNVTSVYGHLDYQSITVEVGDEVRAGERLGSVGNTGASTGPHLHLETIVDGVHRDPLAFLLRYADGADVEITDRPSLPWLPAAPADEPAAPPITELPAVDAATELLNAPIEVAVQPGGSTGMGGGVGDGAGASESGLGDPGTAPAAPEAPADGTGLGGGPQAPADGDDGAGATAGLTGA</sequence>
<dbReference type="Proteomes" id="UP000431744">
    <property type="component" value="Unassembled WGS sequence"/>
</dbReference>
<dbReference type="AlphaFoldDB" id="A0A6H9WQJ1"/>
<dbReference type="GO" id="GO:0004222">
    <property type="term" value="F:metalloendopeptidase activity"/>
    <property type="evidence" value="ECO:0007669"/>
    <property type="project" value="TreeGrafter"/>
</dbReference>
<gene>
    <name evidence="4" type="ORF">F8O04_07040</name>
</gene>
<evidence type="ECO:0000313" key="5">
    <source>
        <dbReference type="Proteomes" id="UP000431744"/>
    </source>
</evidence>
<dbReference type="PANTHER" id="PTHR21666:SF289">
    <property type="entry name" value="L-ALA--D-GLU ENDOPEPTIDASE"/>
    <property type="match status" value="1"/>
</dbReference>
<reference evidence="4 5" key="1">
    <citation type="submission" date="2019-09" db="EMBL/GenBank/DDBJ databases">
        <title>Phylogeny of genus Pseudoclavibacter and closely related genus.</title>
        <authorList>
            <person name="Li Y."/>
        </authorList>
    </citation>
    <scope>NUCLEOTIDE SEQUENCE [LARGE SCALE GENOMIC DNA]</scope>
    <source>
        <strain evidence="4 5">EGI 60007</strain>
    </source>
</reference>
<organism evidence="4 5">
    <name type="scientific">Pseudoclavibacter endophyticus</name>
    <dbReference type="NCBI Taxonomy" id="1778590"/>
    <lineage>
        <taxon>Bacteria</taxon>
        <taxon>Bacillati</taxon>
        <taxon>Actinomycetota</taxon>
        <taxon>Actinomycetes</taxon>
        <taxon>Micrococcales</taxon>
        <taxon>Microbacteriaceae</taxon>
        <taxon>Pseudoclavibacter</taxon>
    </lineage>
</organism>
<accession>A0A6H9WQJ1</accession>
<evidence type="ECO:0000256" key="2">
    <source>
        <dbReference type="SAM" id="MobiDB-lite"/>
    </source>
</evidence>
<dbReference type="PANTHER" id="PTHR21666">
    <property type="entry name" value="PEPTIDASE-RELATED"/>
    <property type="match status" value="1"/>
</dbReference>
<protein>
    <submittedName>
        <fullName evidence="4">M23 family metallopeptidase</fullName>
    </submittedName>
</protein>